<feature type="transmembrane region" description="Helical" evidence="5">
    <location>
        <begin position="213"/>
        <end position="232"/>
    </location>
</feature>
<proteinExistence type="predicted"/>
<organism evidence="6 7">
    <name type="scientific">Aeromicrobium ginsengisoli</name>
    <dbReference type="NCBI Taxonomy" id="363867"/>
    <lineage>
        <taxon>Bacteria</taxon>
        <taxon>Bacillati</taxon>
        <taxon>Actinomycetota</taxon>
        <taxon>Actinomycetes</taxon>
        <taxon>Propionibacteriales</taxon>
        <taxon>Nocardioidaceae</taxon>
        <taxon>Aeromicrobium</taxon>
    </lineage>
</organism>
<dbReference type="EMBL" id="SDPQ02000003">
    <property type="protein sequence ID" value="KAA1395481.1"/>
    <property type="molecule type" value="Genomic_DNA"/>
</dbReference>
<feature type="transmembrane region" description="Helical" evidence="5">
    <location>
        <begin position="123"/>
        <end position="141"/>
    </location>
</feature>
<evidence type="ECO:0008006" key="8">
    <source>
        <dbReference type="Google" id="ProtNLM"/>
    </source>
</evidence>
<protein>
    <recommendedName>
        <fullName evidence="8">Energy-coupling factor transporter transmembrane protein EcfT</fullName>
    </recommendedName>
</protein>
<gene>
    <name evidence="6" type="ORF">ESP70_015095</name>
</gene>
<feature type="transmembrane region" description="Helical" evidence="5">
    <location>
        <begin position="83"/>
        <end position="103"/>
    </location>
</feature>
<evidence type="ECO:0000313" key="7">
    <source>
        <dbReference type="Proteomes" id="UP000380867"/>
    </source>
</evidence>
<evidence type="ECO:0000256" key="5">
    <source>
        <dbReference type="SAM" id="Phobius"/>
    </source>
</evidence>
<evidence type="ECO:0000256" key="2">
    <source>
        <dbReference type="ARBA" id="ARBA00022692"/>
    </source>
</evidence>
<dbReference type="AlphaFoldDB" id="A0A5M4FAW6"/>
<dbReference type="InterPro" id="IPR003339">
    <property type="entry name" value="ABC/ECF_trnsptr_transmembrane"/>
</dbReference>
<keyword evidence="4 5" id="KW-0472">Membrane</keyword>
<keyword evidence="3 5" id="KW-1133">Transmembrane helix</keyword>
<evidence type="ECO:0000313" key="6">
    <source>
        <dbReference type="EMBL" id="KAA1395481.1"/>
    </source>
</evidence>
<sequence>MRTLVLRANPLVQLSVGLFSLLGSFWIRSLPVALIALGAYVLVGLLLLPGWRYPLVCLGFTAIAAVTIVYSTWRLGGRDTEEAITAGLRIVVLAGPGSVMAGYVDPSRLADYLAQTLHLPARLIAAFAGALQKFTGFGLAWQQLERVRRVRGFGPSRNPLANGGYAANMSFALLVQALRGASATSIAMDARGFATAHERTWAEPAPWTRLDRWAVVVAAVLGCAPIIARLAGA</sequence>
<reference evidence="6" key="1">
    <citation type="submission" date="2019-09" db="EMBL/GenBank/DDBJ databases">
        <authorList>
            <person name="Li J."/>
        </authorList>
    </citation>
    <scope>NUCLEOTIDE SEQUENCE [LARGE SCALE GENOMIC DNA]</scope>
    <source>
        <strain evidence="6">JCM 14732</strain>
    </source>
</reference>
<name>A0A5M4FAW6_9ACTN</name>
<dbReference type="CDD" id="cd16914">
    <property type="entry name" value="EcfT"/>
    <property type="match status" value="1"/>
</dbReference>
<dbReference type="Proteomes" id="UP000380867">
    <property type="component" value="Unassembled WGS sequence"/>
</dbReference>
<dbReference type="GO" id="GO:0005886">
    <property type="term" value="C:plasma membrane"/>
    <property type="evidence" value="ECO:0007669"/>
    <property type="project" value="UniProtKB-ARBA"/>
</dbReference>
<dbReference type="OrthoDB" id="6400at2"/>
<keyword evidence="2 5" id="KW-0812">Transmembrane</keyword>
<dbReference type="RefSeq" id="WP_149690146.1">
    <property type="nucleotide sequence ID" value="NZ_SDPQ02000003.1"/>
</dbReference>
<comment type="subcellular location">
    <subcellularLocation>
        <location evidence="1">Membrane</location>
        <topology evidence="1">Multi-pass membrane protein</topology>
    </subcellularLocation>
</comment>
<comment type="caution">
    <text evidence="6">The sequence shown here is derived from an EMBL/GenBank/DDBJ whole genome shotgun (WGS) entry which is preliminary data.</text>
</comment>
<feature type="transmembrane region" description="Helical" evidence="5">
    <location>
        <begin position="53"/>
        <end position="71"/>
    </location>
</feature>
<feature type="transmembrane region" description="Helical" evidence="5">
    <location>
        <begin position="21"/>
        <end position="47"/>
    </location>
</feature>
<keyword evidence="7" id="KW-1185">Reference proteome</keyword>
<evidence type="ECO:0000256" key="3">
    <source>
        <dbReference type="ARBA" id="ARBA00022989"/>
    </source>
</evidence>
<accession>A0A5M4FAW6</accession>
<evidence type="ECO:0000256" key="1">
    <source>
        <dbReference type="ARBA" id="ARBA00004141"/>
    </source>
</evidence>
<evidence type="ECO:0000256" key="4">
    <source>
        <dbReference type="ARBA" id="ARBA00023136"/>
    </source>
</evidence>